<keyword evidence="2" id="KW-0408">Iron</keyword>
<evidence type="ECO:0000256" key="1">
    <source>
        <dbReference type="ARBA" id="ARBA00010759"/>
    </source>
</evidence>
<dbReference type="EC" id="3.5.1.88" evidence="3"/>
<organism evidence="3 4">
    <name type="scientific">Catonella massiliensis</name>
    <dbReference type="NCBI Taxonomy" id="2799636"/>
    <lineage>
        <taxon>Bacteria</taxon>
        <taxon>Bacillati</taxon>
        <taxon>Bacillota</taxon>
        <taxon>Clostridia</taxon>
        <taxon>Lachnospirales</taxon>
        <taxon>Lachnospiraceae</taxon>
        <taxon>Catonella</taxon>
    </lineage>
</organism>
<dbReference type="NCBIfam" id="NF006670">
    <property type="entry name" value="PRK09218.1"/>
    <property type="match status" value="1"/>
</dbReference>
<comment type="similarity">
    <text evidence="1">Belongs to the polypeptide deformylase family.</text>
</comment>
<dbReference type="PRINTS" id="PR01576">
    <property type="entry name" value="PDEFORMYLASE"/>
</dbReference>
<sequence>MVRELVKDQFFLRLKSEPMTKDDMAVVEDLKDTLRAYSDECVGMSANMIGVNKAVIAIQPENSDEMVVMINPKIIKKSGAYETEEGCMCLDGERKTTRHRNITIEYHDEEFKKHIKLYSGYIAEIIEHECDHLEGIII</sequence>
<dbReference type="PANTHER" id="PTHR10458:SF22">
    <property type="entry name" value="PEPTIDE DEFORMYLASE"/>
    <property type="match status" value="1"/>
</dbReference>
<reference evidence="3 4" key="1">
    <citation type="submission" date="2021-01" db="EMBL/GenBank/DDBJ databases">
        <title>Isolation and description of Catonella massiliensis sp. nov., a novel Catonella species, isolated from a stable periodontitis subject.</title>
        <authorList>
            <person name="Antezack A."/>
            <person name="Boxberger M."/>
            <person name="La Scola B."/>
            <person name="Monnet-Corti V."/>
        </authorList>
    </citation>
    <scope>NUCLEOTIDE SEQUENCE [LARGE SCALE GENOMIC DNA]</scope>
    <source>
        <strain evidence="3 4">Marseille-Q4567</strain>
    </source>
</reference>
<evidence type="ECO:0000313" key="3">
    <source>
        <dbReference type="EMBL" id="MBK5896259.1"/>
    </source>
</evidence>
<dbReference type="CDD" id="cd00487">
    <property type="entry name" value="Pep_deformylase"/>
    <property type="match status" value="1"/>
</dbReference>
<accession>A0ABS1IWI6</accession>
<dbReference type="PANTHER" id="PTHR10458">
    <property type="entry name" value="PEPTIDE DEFORMYLASE"/>
    <property type="match status" value="1"/>
</dbReference>
<dbReference type="InterPro" id="IPR036821">
    <property type="entry name" value="Peptide_deformylase_sf"/>
</dbReference>
<dbReference type="Pfam" id="PF01327">
    <property type="entry name" value="Pep_deformylase"/>
    <property type="match status" value="1"/>
</dbReference>
<evidence type="ECO:0000313" key="4">
    <source>
        <dbReference type="Proteomes" id="UP000604730"/>
    </source>
</evidence>
<dbReference type="Gene3D" id="3.90.45.10">
    <property type="entry name" value="Peptide deformylase"/>
    <property type="match status" value="1"/>
</dbReference>
<dbReference type="Proteomes" id="UP000604730">
    <property type="component" value="Unassembled WGS sequence"/>
</dbReference>
<dbReference type="InterPro" id="IPR023635">
    <property type="entry name" value="Peptide_deformylase"/>
</dbReference>
<keyword evidence="3" id="KW-0378">Hydrolase</keyword>
<keyword evidence="4" id="KW-1185">Reference proteome</keyword>
<evidence type="ECO:0000256" key="2">
    <source>
        <dbReference type="ARBA" id="ARBA00023004"/>
    </source>
</evidence>
<dbReference type="EMBL" id="JAEPRJ010000001">
    <property type="protein sequence ID" value="MBK5896259.1"/>
    <property type="molecule type" value="Genomic_DNA"/>
</dbReference>
<gene>
    <name evidence="3" type="ORF">JJN12_00440</name>
</gene>
<dbReference type="GO" id="GO:0042586">
    <property type="term" value="F:peptide deformylase activity"/>
    <property type="evidence" value="ECO:0007669"/>
    <property type="project" value="UniProtKB-EC"/>
</dbReference>
<proteinExistence type="inferred from homology"/>
<name>A0ABS1IWI6_9FIRM</name>
<dbReference type="RefSeq" id="WP_208427845.1">
    <property type="nucleotide sequence ID" value="NZ_JAEPRJ010000001.1"/>
</dbReference>
<dbReference type="PIRSF" id="PIRSF004749">
    <property type="entry name" value="Pep_def"/>
    <property type="match status" value="1"/>
</dbReference>
<comment type="caution">
    <text evidence="3">The sequence shown here is derived from an EMBL/GenBank/DDBJ whole genome shotgun (WGS) entry which is preliminary data.</text>
</comment>
<dbReference type="SUPFAM" id="SSF56420">
    <property type="entry name" value="Peptide deformylase"/>
    <property type="match status" value="1"/>
</dbReference>
<protein>
    <submittedName>
        <fullName evidence="3">Peptide deformylase</fullName>
        <ecNumber evidence="3">3.5.1.88</ecNumber>
    </submittedName>
</protein>